<name>A0AAN9RKJ4_PSOTE</name>
<dbReference type="InterPro" id="IPR039313">
    <property type="entry name" value="HIT4"/>
</dbReference>
<dbReference type="AlphaFoldDB" id="A0AAN9RKJ4"/>
<dbReference type="Proteomes" id="UP001386955">
    <property type="component" value="Unassembled WGS sequence"/>
</dbReference>
<keyword evidence="2" id="KW-1185">Reference proteome</keyword>
<sequence length="205" mass="23181">MTLTIIARFIVAFDVFYQSLTASGTFLQETLRSSESHSSCLVQLLVFVTVFLGKSTDLMRQGRYMEENKNKAPRAKWAKTSKPESESEYFEDKSNLEDLWKETFPIGIKWDKLDSVYQFKWDFSNLEASIGLGLLRGRPVAWEEGLPFLVFFTTAQMVMFKGESKIVCIPVVVAPTAPPDLVNSNFVIAAAETFSSQSSDHHRCP</sequence>
<dbReference type="GO" id="GO:1900034">
    <property type="term" value="P:regulation of cellular response to heat"/>
    <property type="evidence" value="ECO:0007669"/>
    <property type="project" value="InterPro"/>
</dbReference>
<protein>
    <submittedName>
        <fullName evidence="1">Uncharacterized protein</fullName>
    </submittedName>
</protein>
<reference evidence="1 2" key="1">
    <citation type="submission" date="2024-01" db="EMBL/GenBank/DDBJ databases">
        <title>The genomes of 5 underutilized Papilionoideae crops provide insights into root nodulation and disease resistanc.</title>
        <authorList>
            <person name="Jiang F."/>
        </authorList>
    </citation>
    <scope>NUCLEOTIDE SEQUENCE [LARGE SCALE GENOMIC DNA]</scope>
    <source>
        <strain evidence="1">DUOXIRENSHENG_FW03</strain>
        <tissue evidence="1">Leaves</tissue>
    </source>
</reference>
<dbReference type="PANTHER" id="PTHR33704:SF1">
    <property type="entry name" value="PROTEIN HEAT INTOLERANT 4-RELATED"/>
    <property type="match status" value="1"/>
</dbReference>
<proteinExistence type="predicted"/>
<accession>A0AAN9RKJ4</accession>
<dbReference type="PANTHER" id="PTHR33704">
    <property type="entry name" value="PROTEIN HEAT INTOLERANT 4-RELATED"/>
    <property type="match status" value="1"/>
</dbReference>
<dbReference type="EMBL" id="JAYMYS010000033">
    <property type="protein sequence ID" value="KAK7376071.1"/>
    <property type="molecule type" value="Genomic_DNA"/>
</dbReference>
<comment type="caution">
    <text evidence="1">The sequence shown here is derived from an EMBL/GenBank/DDBJ whole genome shotgun (WGS) entry which is preliminary data.</text>
</comment>
<dbReference type="Gene3D" id="6.10.250.2770">
    <property type="match status" value="1"/>
</dbReference>
<gene>
    <name evidence="1" type="ORF">VNO78_34923</name>
</gene>
<evidence type="ECO:0000313" key="1">
    <source>
        <dbReference type="EMBL" id="KAK7376071.1"/>
    </source>
</evidence>
<organism evidence="1 2">
    <name type="scientific">Psophocarpus tetragonolobus</name>
    <name type="common">Winged bean</name>
    <name type="synonym">Dolichos tetragonolobus</name>
    <dbReference type="NCBI Taxonomy" id="3891"/>
    <lineage>
        <taxon>Eukaryota</taxon>
        <taxon>Viridiplantae</taxon>
        <taxon>Streptophyta</taxon>
        <taxon>Embryophyta</taxon>
        <taxon>Tracheophyta</taxon>
        <taxon>Spermatophyta</taxon>
        <taxon>Magnoliopsida</taxon>
        <taxon>eudicotyledons</taxon>
        <taxon>Gunneridae</taxon>
        <taxon>Pentapetalae</taxon>
        <taxon>rosids</taxon>
        <taxon>fabids</taxon>
        <taxon>Fabales</taxon>
        <taxon>Fabaceae</taxon>
        <taxon>Papilionoideae</taxon>
        <taxon>50 kb inversion clade</taxon>
        <taxon>NPAAA clade</taxon>
        <taxon>indigoferoid/millettioid clade</taxon>
        <taxon>Phaseoleae</taxon>
        <taxon>Psophocarpus</taxon>
    </lineage>
</organism>
<evidence type="ECO:0000313" key="2">
    <source>
        <dbReference type="Proteomes" id="UP001386955"/>
    </source>
</evidence>